<comment type="cofactor">
    <cofactor evidence="2">
        <name>Mn(2+)</name>
        <dbReference type="ChEBI" id="CHEBI:29035"/>
    </cofactor>
    <text evidence="2">The Mn(2+) ion enhances activity.</text>
</comment>
<dbReference type="InterPro" id="IPR011650">
    <property type="entry name" value="Peptidase_M20_dimer"/>
</dbReference>
<feature type="binding site" evidence="2">
    <location>
        <position position="393"/>
    </location>
    <ligand>
        <name>Mn(2+)</name>
        <dbReference type="ChEBI" id="CHEBI:29035"/>
        <label>2</label>
    </ligand>
</feature>
<evidence type="ECO:0000313" key="4">
    <source>
        <dbReference type="EMBL" id="MBM4715062.1"/>
    </source>
</evidence>
<evidence type="ECO:0000256" key="1">
    <source>
        <dbReference type="ARBA" id="ARBA00022801"/>
    </source>
</evidence>
<dbReference type="PANTHER" id="PTHR11014:SF63">
    <property type="entry name" value="METALLOPEPTIDASE, PUTATIVE (AFU_ORTHOLOGUE AFUA_6G09600)-RELATED"/>
    <property type="match status" value="1"/>
</dbReference>
<dbReference type="GO" id="GO:0050118">
    <property type="term" value="F:N-acetyldiaminopimelate deacetylase activity"/>
    <property type="evidence" value="ECO:0007669"/>
    <property type="project" value="UniProtKB-ARBA"/>
</dbReference>
<name>A0AAE3BAQ3_RHOHA</name>
<dbReference type="SUPFAM" id="SSF53187">
    <property type="entry name" value="Zn-dependent exopeptidases"/>
    <property type="match status" value="1"/>
</dbReference>
<keyword evidence="1" id="KW-0378">Hydrolase</keyword>
<dbReference type="SUPFAM" id="SSF55031">
    <property type="entry name" value="Bacterial exopeptidase dimerisation domain"/>
    <property type="match status" value="1"/>
</dbReference>
<reference evidence="4" key="1">
    <citation type="submission" date="2019-11" db="EMBL/GenBank/DDBJ databases">
        <title>Spread of Macrolides and rifampicin resistant Rhodococcus equi in clinical isolates in the USA.</title>
        <authorList>
            <person name="Alvarez-Narvaez S."/>
            <person name="Huber L."/>
            <person name="Cohen N.D."/>
            <person name="Slovis N."/>
            <person name="Greiter M."/>
            <person name="Giguere S."/>
            <person name="Hart K."/>
        </authorList>
    </citation>
    <scope>NUCLEOTIDE SEQUENCE</scope>
    <source>
        <strain evidence="4">Lh_5</strain>
    </source>
</reference>
<feature type="binding site" evidence="2">
    <location>
        <position position="190"/>
    </location>
    <ligand>
        <name>Mn(2+)</name>
        <dbReference type="ChEBI" id="CHEBI:29035"/>
        <label>2</label>
    </ligand>
</feature>
<dbReference type="InterPro" id="IPR017439">
    <property type="entry name" value="Amidohydrolase"/>
</dbReference>
<keyword evidence="2" id="KW-0479">Metal-binding</keyword>
<dbReference type="FunFam" id="3.30.70.360:FF:000001">
    <property type="entry name" value="N-acetyldiaminopimelate deacetylase"/>
    <property type="match status" value="1"/>
</dbReference>
<dbReference type="GO" id="GO:0046872">
    <property type="term" value="F:metal ion binding"/>
    <property type="evidence" value="ECO:0007669"/>
    <property type="project" value="UniProtKB-KW"/>
</dbReference>
<dbReference type="CDD" id="cd03886">
    <property type="entry name" value="M20_Acy1"/>
    <property type="match status" value="1"/>
</dbReference>
<dbReference type="GO" id="GO:0019877">
    <property type="term" value="P:diaminopimelate biosynthetic process"/>
    <property type="evidence" value="ECO:0007669"/>
    <property type="project" value="UniProtKB-ARBA"/>
</dbReference>
<evidence type="ECO:0000256" key="2">
    <source>
        <dbReference type="PIRSR" id="PIRSR005962-1"/>
    </source>
</evidence>
<dbReference type="InterPro" id="IPR036264">
    <property type="entry name" value="Bact_exopeptidase_dim_dom"/>
</dbReference>
<dbReference type="PANTHER" id="PTHR11014">
    <property type="entry name" value="PEPTIDASE M20 FAMILY MEMBER"/>
    <property type="match status" value="1"/>
</dbReference>
<dbReference type="Gene3D" id="3.40.630.10">
    <property type="entry name" value="Zn peptidases"/>
    <property type="match status" value="1"/>
</dbReference>
<dbReference type="Pfam" id="PF07687">
    <property type="entry name" value="M20_dimer"/>
    <property type="match status" value="1"/>
</dbReference>
<dbReference type="AlphaFoldDB" id="A0AAE3BAQ3"/>
<feature type="binding site" evidence="2">
    <location>
        <position position="126"/>
    </location>
    <ligand>
        <name>Mn(2+)</name>
        <dbReference type="ChEBI" id="CHEBI:29035"/>
        <label>2</label>
    </ligand>
</feature>
<organism evidence="4 5">
    <name type="scientific">Rhodococcus hoagii</name>
    <name type="common">Corynebacterium equii</name>
    <dbReference type="NCBI Taxonomy" id="43767"/>
    <lineage>
        <taxon>Bacteria</taxon>
        <taxon>Bacillati</taxon>
        <taxon>Actinomycetota</taxon>
        <taxon>Actinomycetes</taxon>
        <taxon>Mycobacteriales</taxon>
        <taxon>Nocardiaceae</taxon>
        <taxon>Prescottella</taxon>
    </lineage>
</organism>
<accession>A0AAE3BAQ3</accession>
<dbReference type="Proteomes" id="UP000706122">
    <property type="component" value="Unassembled WGS sequence"/>
</dbReference>
<evidence type="ECO:0000259" key="3">
    <source>
        <dbReference type="Pfam" id="PF07687"/>
    </source>
</evidence>
<dbReference type="Pfam" id="PF01546">
    <property type="entry name" value="Peptidase_M20"/>
    <property type="match status" value="1"/>
</dbReference>
<dbReference type="NCBIfam" id="TIGR01891">
    <property type="entry name" value="amidohydrolases"/>
    <property type="match status" value="1"/>
</dbReference>
<feature type="domain" description="Peptidase M20 dimerisation" evidence="3">
    <location>
        <begin position="215"/>
        <end position="304"/>
    </location>
</feature>
<evidence type="ECO:0000313" key="5">
    <source>
        <dbReference type="Proteomes" id="UP000706122"/>
    </source>
</evidence>
<comment type="caution">
    <text evidence="4">The sequence shown here is derived from an EMBL/GenBank/DDBJ whole genome shotgun (WGS) entry which is preliminary data.</text>
</comment>
<keyword evidence="2" id="KW-0464">Manganese</keyword>
<dbReference type="InterPro" id="IPR002933">
    <property type="entry name" value="Peptidase_M20"/>
</dbReference>
<sequence length="426" mass="44899">MIVTHVMGIMPQPRRRGTPRGEETPVSLTEDAKQLHGDLVRLRRELHAAPEVGLHLPRTQERVLAALDGLPLEVGTGTALTSVTAVLRGGRPGPTVLLRGDMDALPVGERADVDYASTVPGHMHACGHDLHTSMLVGAAHLLSARREHLAGDVVFMFQPGEEGYDGAGHMLAEGVLEASGSRPVAAYGLHVSASGAPGGVFVTRKGPLMAASDVATVRVLGRGGHGSSPHAALDPIPAACEMVTALQTFATRTFPPFDPVVLTVGSFHSGTAANVIPDDARFDITVRTFSPENQAKVRDGITRVCRGIAAAHGLEVDVDYDEQYPVTVNDDTETQFVADVVAEVHGPERFAWQPQPAAASEDFSRVLNEIPGAFVFLGACPADRDPRAAAFNHSPLAEFDDAVLGDGAALYSELALRRLAAVDSAA</sequence>
<dbReference type="PIRSF" id="PIRSF005962">
    <property type="entry name" value="Pept_M20D_amidohydro"/>
    <property type="match status" value="1"/>
</dbReference>
<dbReference type="EMBL" id="WUYC01000003">
    <property type="protein sequence ID" value="MBM4715062.1"/>
    <property type="molecule type" value="Genomic_DNA"/>
</dbReference>
<feature type="binding site" evidence="2">
    <location>
        <position position="128"/>
    </location>
    <ligand>
        <name>Mn(2+)</name>
        <dbReference type="ChEBI" id="CHEBI:29035"/>
        <label>2</label>
    </ligand>
</feature>
<protein>
    <submittedName>
        <fullName evidence="4">Amidohydrolase</fullName>
    </submittedName>
</protein>
<feature type="binding site" evidence="2">
    <location>
        <position position="162"/>
    </location>
    <ligand>
        <name>Mn(2+)</name>
        <dbReference type="ChEBI" id="CHEBI:29035"/>
        <label>2</label>
    </ligand>
</feature>
<gene>
    <name evidence="4" type="ORF">GS551_12755</name>
</gene>
<proteinExistence type="predicted"/>
<dbReference type="Gene3D" id="3.30.70.360">
    <property type="match status" value="1"/>
</dbReference>